<dbReference type="PROSITE" id="PS50931">
    <property type="entry name" value="HTH_LYSR"/>
    <property type="match status" value="1"/>
</dbReference>
<dbReference type="GO" id="GO:0003700">
    <property type="term" value="F:DNA-binding transcription factor activity"/>
    <property type="evidence" value="ECO:0007669"/>
    <property type="project" value="InterPro"/>
</dbReference>
<dbReference type="PANTHER" id="PTHR30419:SF8">
    <property type="entry name" value="NITROGEN ASSIMILATION TRANSCRIPTIONAL ACTIVATOR-RELATED"/>
    <property type="match status" value="1"/>
</dbReference>
<dbReference type="OrthoDB" id="5292387at2"/>
<accession>A0A2S5KNN8</accession>
<dbReference type="PRINTS" id="PR00039">
    <property type="entry name" value="HTHLYSR"/>
</dbReference>
<comment type="similarity">
    <text evidence="1">Belongs to the LysR transcriptional regulatory family.</text>
</comment>
<evidence type="ECO:0000256" key="1">
    <source>
        <dbReference type="ARBA" id="ARBA00009437"/>
    </source>
</evidence>
<comment type="caution">
    <text evidence="6">The sequence shown here is derived from an EMBL/GenBank/DDBJ whole genome shotgun (WGS) entry which is preliminary data.</text>
</comment>
<name>A0A2S5KNN8_9PROT</name>
<dbReference type="InterPro" id="IPR036388">
    <property type="entry name" value="WH-like_DNA-bd_sf"/>
</dbReference>
<dbReference type="AlphaFoldDB" id="A0A2S5KNN8"/>
<dbReference type="Gene3D" id="1.10.10.10">
    <property type="entry name" value="Winged helix-like DNA-binding domain superfamily/Winged helix DNA-binding domain"/>
    <property type="match status" value="1"/>
</dbReference>
<dbReference type="EMBL" id="PRLP01000054">
    <property type="protein sequence ID" value="PPC76283.1"/>
    <property type="molecule type" value="Genomic_DNA"/>
</dbReference>
<dbReference type="Gene3D" id="3.40.190.290">
    <property type="match status" value="1"/>
</dbReference>
<dbReference type="SUPFAM" id="SSF46785">
    <property type="entry name" value="Winged helix' DNA-binding domain"/>
    <property type="match status" value="1"/>
</dbReference>
<feature type="domain" description="HTH lysR-type" evidence="5">
    <location>
        <begin position="1"/>
        <end position="58"/>
    </location>
</feature>
<dbReference type="Pfam" id="PF00126">
    <property type="entry name" value="HTH_1"/>
    <property type="match status" value="1"/>
</dbReference>
<sequence length="302" mass="33874">MKIQQLKAFLTITEVGSLQEASRRLHLTQPALSKSIKELESELGISLFIRGARGITITEYGQRLLGHARLIVETEKRARQDIEDMKGMMVSEVVLGVTPITSVLRPLADGIVAFRQQHPGVTLRVLEMRPYQLLEHLREGRVDFAITSQVPAVGHALEWIPICRIPNLVAVRRGHPLQGVKSLRVLQQGDWISLDPLSDQTTYFHQMFSMNGLPLPLKVQECSSMTLARTLVNTTDVIALYTKEAFDSPDLSHEISAVPIIEPVPDSVISLVTPKRDLLTLSATQLFDMIQSKLQMRYPHFT</sequence>
<dbReference type="GO" id="GO:0005829">
    <property type="term" value="C:cytosol"/>
    <property type="evidence" value="ECO:0007669"/>
    <property type="project" value="TreeGrafter"/>
</dbReference>
<evidence type="ECO:0000256" key="2">
    <source>
        <dbReference type="ARBA" id="ARBA00023015"/>
    </source>
</evidence>
<keyword evidence="3" id="KW-0238">DNA-binding</keyword>
<dbReference type="InterPro" id="IPR050950">
    <property type="entry name" value="HTH-type_LysR_regulators"/>
</dbReference>
<gene>
    <name evidence="6" type="ORF">C4K68_15965</name>
</gene>
<dbReference type="PANTHER" id="PTHR30419">
    <property type="entry name" value="HTH-TYPE TRANSCRIPTIONAL REGULATOR YBHD"/>
    <property type="match status" value="1"/>
</dbReference>
<evidence type="ECO:0000313" key="6">
    <source>
        <dbReference type="EMBL" id="PPC76283.1"/>
    </source>
</evidence>
<dbReference type="InterPro" id="IPR036390">
    <property type="entry name" value="WH_DNA-bd_sf"/>
</dbReference>
<dbReference type="Proteomes" id="UP000238196">
    <property type="component" value="Unassembled WGS sequence"/>
</dbReference>
<reference evidence="6 7" key="1">
    <citation type="submission" date="2018-02" db="EMBL/GenBank/DDBJ databases">
        <title>novel marine gammaproteobacteria from coastal saline agro ecosystem.</title>
        <authorList>
            <person name="Krishnan R."/>
            <person name="Ramesh Kumar N."/>
        </authorList>
    </citation>
    <scope>NUCLEOTIDE SEQUENCE [LARGE SCALE GENOMIC DNA]</scope>
    <source>
        <strain evidence="6 7">228</strain>
    </source>
</reference>
<dbReference type="GO" id="GO:0003677">
    <property type="term" value="F:DNA binding"/>
    <property type="evidence" value="ECO:0007669"/>
    <property type="project" value="UniProtKB-KW"/>
</dbReference>
<proteinExistence type="inferred from homology"/>
<dbReference type="InterPro" id="IPR005119">
    <property type="entry name" value="LysR_subst-bd"/>
</dbReference>
<dbReference type="InterPro" id="IPR000847">
    <property type="entry name" value="LysR_HTH_N"/>
</dbReference>
<dbReference type="Pfam" id="PF03466">
    <property type="entry name" value="LysR_substrate"/>
    <property type="match status" value="1"/>
</dbReference>
<evidence type="ECO:0000259" key="5">
    <source>
        <dbReference type="PROSITE" id="PS50931"/>
    </source>
</evidence>
<dbReference type="CDD" id="cd05466">
    <property type="entry name" value="PBP2_LTTR_substrate"/>
    <property type="match status" value="1"/>
</dbReference>
<evidence type="ECO:0000256" key="3">
    <source>
        <dbReference type="ARBA" id="ARBA00023125"/>
    </source>
</evidence>
<organism evidence="6 7">
    <name type="scientific">Proteobacteria bacterium 228</name>
    <dbReference type="NCBI Taxonomy" id="2083153"/>
    <lineage>
        <taxon>Bacteria</taxon>
        <taxon>Pseudomonadati</taxon>
        <taxon>Pseudomonadota</taxon>
    </lineage>
</organism>
<protein>
    <submittedName>
        <fullName evidence="6">LysR family transcriptional regulator</fullName>
    </submittedName>
</protein>
<dbReference type="FunFam" id="1.10.10.10:FF:000001">
    <property type="entry name" value="LysR family transcriptional regulator"/>
    <property type="match status" value="1"/>
</dbReference>
<evidence type="ECO:0000313" key="7">
    <source>
        <dbReference type="Proteomes" id="UP000238196"/>
    </source>
</evidence>
<keyword evidence="4" id="KW-0804">Transcription</keyword>
<dbReference type="SUPFAM" id="SSF53850">
    <property type="entry name" value="Periplasmic binding protein-like II"/>
    <property type="match status" value="1"/>
</dbReference>
<evidence type="ECO:0000256" key="4">
    <source>
        <dbReference type="ARBA" id="ARBA00023163"/>
    </source>
</evidence>
<keyword evidence="2" id="KW-0805">Transcription regulation</keyword>